<sequence length="94" mass="10626">MCSDHQCGVWRVRERTRSQTLEVIQNKLSATCLSAIPHVQGDFLVASESGAAYLWAVGKGLQKFRQEDKWCDPRLMVYADRTGVALTNIRTKDL</sequence>
<dbReference type="Proteomes" id="UP001356427">
    <property type="component" value="Unassembled WGS sequence"/>
</dbReference>
<protein>
    <recommendedName>
        <fullName evidence="1">TAF1C beta-propeller domain-containing protein</fullName>
    </recommendedName>
</protein>
<evidence type="ECO:0000259" key="1">
    <source>
        <dbReference type="Pfam" id="PF20641"/>
    </source>
</evidence>
<proteinExistence type="predicted"/>
<dbReference type="InterPro" id="IPR038801">
    <property type="entry name" value="TAF1C"/>
</dbReference>
<dbReference type="EMBL" id="JAGTTL010000011">
    <property type="protein sequence ID" value="KAK6316482.1"/>
    <property type="molecule type" value="Genomic_DNA"/>
</dbReference>
<evidence type="ECO:0000313" key="3">
    <source>
        <dbReference type="Proteomes" id="UP001356427"/>
    </source>
</evidence>
<dbReference type="GO" id="GO:0001164">
    <property type="term" value="F:RNA polymerase I core promoter sequence-specific DNA binding"/>
    <property type="evidence" value="ECO:0007669"/>
    <property type="project" value="TreeGrafter"/>
</dbReference>
<feature type="domain" description="TAF1C beta-propeller" evidence="1">
    <location>
        <begin position="3"/>
        <end position="92"/>
    </location>
</feature>
<dbReference type="Pfam" id="PF20641">
    <property type="entry name" value="TAF1C_beta-prop"/>
    <property type="match status" value="1"/>
</dbReference>
<dbReference type="GO" id="GO:0001650">
    <property type="term" value="C:fibrillar center"/>
    <property type="evidence" value="ECO:0007669"/>
    <property type="project" value="TreeGrafter"/>
</dbReference>
<dbReference type="AlphaFoldDB" id="A0AAN8M0N2"/>
<keyword evidence="3" id="KW-1185">Reference proteome</keyword>
<dbReference type="PANTHER" id="PTHR15319">
    <property type="entry name" value="TATA BOX-BINDING PROTEIN ASSOCIATED FACTOR RNA POLYMERASE I SUBUNIT C"/>
    <property type="match status" value="1"/>
</dbReference>
<organism evidence="2 3">
    <name type="scientific">Coregonus suidteri</name>
    <dbReference type="NCBI Taxonomy" id="861788"/>
    <lineage>
        <taxon>Eukaryota</taxon>
        <taxon>Metazoa</taxon>
        <taxon>Chordata</taxon>
        <taxon>Craniata</taxon>
        <taxon>Vertebrata</taxon>
        <taxon>Euteleostomi</taxon>
        <taxon>Actinopterygii</taxon>
        <taxon>Neopterygii</taxon>
        <taxon>Teleostei</taxon>
        <taxon>Protacanthopterygii</taxon>
        <taxon>Salmoniformes</taxon>
        <taxon>Salmonidae</taxon>
        <taxon>Coregoninae</taxon>
        <taxon>Coregonus</taxon>
    </lineage>
</organism>
<accession>A0AAN8M0N2</accession>
<reference evidence="2 3" key="1">
    <citation type="submission" date="2021-04" db="EMBL/GenBank/DDBJ databases">
        <authorList>
            <person name="De Guttry C."/>
            <person name="Zahm M."/>
            <person name="Klopp C."/>
            <person name="Cabau C."/>
            <person name="Louis A."/>
            <person name="Berthelot C."/>
            <person name="Parey E."/>
            <person name="Roest Crollius H."/>
            <person name="Montfort J."/>
            <person name="Robinson-Rechavi M."/>
            <person name="Bucao C."/>
            <person name="Bouchez O."/>
            <person name="Gislard M."/>
            <person name="Lluch J."/>
            <person name="Milhes M."/>
            <person name="Lampietro C."/>
            <person name="Lopez Roques C."/>
            <person name="Donnadieu C."/>
            <person name="Braasch I."/>
            <person name="Desvignes T."/>
            <person name="Postlethwait J."/>
            <person name="Bobe J."/>
            <person name="Wedekind C."/>
            <person name="Guiguen Y."/>
        </authorList>
    </citation>
    <scope>NUCLEOTIDE SEQUENCE [LARGE SCALE GENOMIC DNA]</scope>
    <source>
        <strain evidence="2">Cs_M1</strain>
        <tissue evidence="2">Blood</tissue>
    </source>
</reference>
<gene>
    <name evidence="2" type="ORF">J4Q44_G00140060</name>
</gene>
<name>A0AAN8M0N2_9TELE</name>
<evidence type="ECO:0000313" key="2">
    <source>
        <dbReference type="EMBL" id="KAK6316482.1"/>
    </source>
</evidence>
<comment type="caution">
    <text evidence="2">The sequence shown here is derived from an EMBL/GenBank/DDBJ whole genome shotgun (WGS) entry which is preliminary data.</text>
</comment>
<dbReference type="PANTHER" id="PTHR15319:SF1">
    <property type="entry name" value="TATA BOX-BINDING PROTEIN-ASSOCIATED FACTOR RNA POLYMERASE I SUBUNIT C"/>
    <property type="match status" value="1"/>
</dbReference>
<dbReference type="InterPro" id="IPR049087">
    <property type="entry name" value="TAF1C_beta-prop"/>
</dbReference>